<protein>
    <submittedName>
        <fullName evidence="1">Uncharacterized protein</fullName>
    </submittedName>
</protein>
<dbReference type="Proteomes" id="UP000218263">
    <property type="component" value="Chromosome"/>
</dbReference>
<dbReference type="SUPFAM" id="SSF54427">
    <property type="entry name" value="NTF2-like"/>
    <property type="match status" value="1"/>
</dbReference>
<dbReference type="AlphaFoldDB" id="A0A0X8X2Z5"/>
<accession>A0A0X8X2Z5</accession>
<evidence type="ECO:0000313" key="1">
    <source>
        <dbReference type="EMBL" id="BAU54787.1"/>
    </source>
</evidence>
<dbReference type="Gene3D" id="3.10.450.50">
    <property type="match status" value="1"/>
</dbReference>
<evidence type="ECO:0000313" key="2">
    <source>
        <dbReference type="Proteomes" id="UP000218263"/>
    </source>
</evidence>
<dbReference type="OrthoDB" id="9798081at2"/>
<dbReference type="KEGG" id="mgot:MgSA37_02965"/>
<proteinExistence type="predicted"/>
<reference evidence="1 2" key="1">
    <citation type="submission" date="2015-12" db="EMBL/GenBank/DDBJ databases">
        <title>Genome sequence of Mucilaginibacter gotjawali.</title>
        <authorList>
            <person name="Lee J.S."/>
            <person name="Lee K.C."/>
            <person name="Kim K.K."/>
            <person name="Lee B.W."/>
        </authorList>
    </citation>
    <scope>NUCLEOTIDE SEQUENCE [LARGE SCALE GENOMIC DNA]</scope>
    <source>
        <strain evidence="1 2">SA3-7</strain>
    </source>
</reference>
<dbReference type="RefSeq" id="WP_096352856.1">
    <property type="nucleotide sequence ID" value="NZ_AP017313.1"/>
</dbReference>
<keyword evidence="2" id="KW-1185">Reference proteome</keyword>
<name>A0A0X8X2Z5_9SPHI</name>
<organism evidence="1 2">
    <name type="scientific">Mucilaginibacter gotjawali</name>
    <dbReference type="NCBI Taxonomy" id="1550579"/>
    <lineage>
        <taxon>Bacteria</taxon>
        <taxon>Pseudomonadati</taxon>
        <taxon>Bacteroidota</taxon>
        <taxon>Sphingobacteriia</taxon>
        <taxon>Sphingobacteriales</taxon>
        <taxon>Sphingobacteriaceae</taxon>
        <taxon>Mucilaginibacter</taxon>
    </lineage>
</organism>
<dbReference type="InterPro" id="IPR032710">
    <property type="entry name" value="NTF2-like_dom_sf"/>
</dbReference>
<sequence length="145" mass="17099">MNNRAIDYITEDFYESLSFMDGEMPDLDTVRDLFFEDGALFNLSFGKPITYTVESFTRSIEDSIEDGQLTQFMQRELYSKTEIFGRVAQRVSVYEYSFAYYEIDNLPRGVNYIQFIQVDDLWRITSMAWNDESANYRVPVDLMNS</sequence>
<dbReference type="EMBL" id="AP017313">
    <property type="protein sequence ID" value="BAU54787.1"/>
    <property type="molecule type" value="Genomic_DNA"/>
</dbReference>
<gene>
    <name evidence="1" type="ORF">MgSA37_02965</name>
</gene>